<evidence type="ECO:0000313" key="7">
    <source>
        <dbReference type="Proteomes" id="UP000238083"/>
    </source>
</evidence>
<accession>A0A2T0QL05</accession>
<feature type="region of interest" description="Disordered" evidence="4">
    <location>
        <begin position="1"/>
        <end position="32"/>
    </location>
</feature>
<dbReference type="SUPFAM" id="SSF46785">
    <property type="entry name" value="Winged helix' DNA-binding domain"/>
    <property type="match status" value="1"/>
</dbReference>
<name>A0A2T0QL05_9ACTN</name>
<evidence type="ECO:0000256" key="3">
    <source>
        <dbReference type="ARBA" id="ARBA00023163"/>
    </source>
</evidence>
<dbReference type="AlphaFoldDB" id="A0A2T0QL05"/>
<keyword evidence="7" id="KW-1185">Reference proteome</keyword>
<dbReference type="PROSITE" id="PS50949">
    <property type="entry name" value="HTH_GNTR"/>
    <property type="match status" value="1"/>
</dbReference>
<protein>
    <submittedName>
        <fullName evidence="6">Regulatory GntR family protein</fullName>
    </submittedName>
</protein>
<feature type="domain" description="HTH gntR-type" evidence="5">
    <location>
        <begin position="41"/>
        <end position="110"/>
    </location>
</feature>
<dbReference type="OrthoDB" id="3615556at2"/>
<sequence>MRTGTAAAPGGQRPAARSCPRPHWRRSGDPPQLPFERVSRLPLWHQLEVALRRAVRAGDYTPGEQIETLTSLAVRHGVSVPTARHALEALVRTGDLVPCDACTSYVVAGRGSAPTGAT</sequence>
<gene>
    <name evidence="6" type="ORF">CLV37_1414</name>
</gene>
<dbReference type="GO" id="GO:0003677">
    <property type="term" value="F:DNA binding"/>
    <property type="evidence" value="ECO:0007669"/>
    <property type="project" value="UniProtKB-KW"/>
</dbReference>
<dbReference type="EMBL" id="PVZF01000041">
    <property type="protein sequence ID" value="PRY04978.1"/>
    <property type="molecule type" value="Genomic_DNA"/>
</dbReference>
<keyword evidence="3" id="KW-0804">Transcription</keyword>
<keyword evidence="1" id="KW-0805">Transcription regulation</keyword>
<evidence type="ECO:0000256" key="2">
    <source>
        <dbReference type="ARBA" id="ARBA00023125"/>
    </source>
</evidence>
<dbReference type="GO" id="GO:0003700">
    <property type="term" value="F:DNA-binding transcription factor activity"/>
    <property type="evidence" value="ECO:0007669"/>
    <property type="project" value="InterPro"/>
</dbReference>
<evidence type="ECO:0000259" key="5">
    <source>
        <dbReference type="PROSITE" id="PS50949"/>
    </source>
</evidence>
<reference evidence="6 7" key="1">
    <citation type="submission" date="2018-03" db="EMBL/GenBank/DDBJ databases">
        <title>Genomic Encyclopedia of Archaeal and Bacterial Type Strains, Phase II (KMG-II): from individual species to whole genera.</title>
        <authorList>
            <person name="Goeker M."/>
        </authorList>
    </citation>
    <scope>NUCLEOTIDE SEQUENCE [LARGE SCALE GENOMIC DNA]</scope>
    <source>
        <strain evidence="6 7">DSM 19711</strain>
    </source>
</reference>
<feature type="compositionally biased region" description="Low complexity" evidence="4">
    <location>
        <begin position="1"/>
        <end position="17"/>
    </location>
</feature>
<dbReference type="Pfam" id="PF00392">
    <property type="entry name" value="GntR"/>
    <property type="match status" value="1"/>
</dbReference>
<dbReference type="RefSeq" id="WP_106215753.1">
    <property type="nucleotide sequence ID" value="NZ_PVZF01000041.1"/>
</dbReference>
<dbReference type="InterPro" id="IPR036388">
    <property type="entry name" value="WH-like_DNA-bd_sf"/>
</dbReference>
<keyword evidence="2" id="KW-0238">DNA-binding</keyword>
<dbReference type="InterPro" id="IPR036390">
    <property type="entry name" value="WH_DNA-bd_sf"/>
</dbReference>
<dbReference type="InterPro" id="IPR000524">
    <property type="entry name" value="Tscrpt_reg_HTH_GntR"/>
</dbReference>
<comment type="caution">
    <text evidence="6">The sequence shown here is derived from an EMBL/GenBank/DDBJ whole genome shotgun (WGS) entry which is preliminary data.</text>
</comment>
<dbReference type="Proteomes" id="UP000238083">
    <property type="component" value="Unassembled WGS sequence"/>
</dbReference>
<dbReference type="Gene3D" id="1.10.10.10">
    <property type="entry name" value="Winged helix-like DNA-binding domain superfamily/Winged helix DNA-binding domain"/>
    <property type="match status" value="1"/>
</dbReference>
<evidence type="ECO:0000313" key="6">
    <source>
        <dbReference type="EMBL" id="PRY04978.1"/>
    </source>
</evidence>
<organism evidence="6 7">
    <name type="scientific">Kineococcus rhizosphaerae</name>
    <dbReference type="NCBI Taxonomy" id="559628"/>
    <lineage>
        <taxon>Bacteria</taxon>
        <taxon>Bacillati</taxon>
        <taxon>Actinomycetota</taxon>
        <taxon>Actinomycetes</taxon>
        <taxon>Kineosporiales</taxon>
        <taxon>Kineosporiaceae</taxon>
        <taxon>Kineococcus</taxon>
    </lineage>
</organism>
<evidence type="ECO:0000256" key="1">
    <source>
        <dbReference type="ARBA" id="ARBA00023015"/>
    </source>
</evidence>
<evidence type="ECO:0000256" key="4">
    <source>
        <dbReference type="SAM" id="MobiDB-lite"/>
    </source>
</evidence>
<proteinExistence type="predicted"/>